<evidence type="ECO:0000313" key="2">
    <source>
        <dbReference type="EMBL" id="PBK66749.1"/>
    </source>
</evidence>
<keyword evidence="3" id="KW-1185">Reference proteome</keyword>
<evidence type="ECO:0000256" key="1">
    <source>
        <dbReference type="SAM" id="Phobius"/>
    </source>
</evidence>
<reference evidence="3" key="1">
    <citation type="journal article" date="2017" name="Nat. Ecol. Evol.">
        <title>Genome expansion and lineage-specific genetic innovations in the forest pathogenic fungi Armillaria.</title>
        <authorList>
            <person name="Sipos G."/>
            <person name="Prasanna A.N."/>
            <person name="Walter M.C."/>
            <person name="O'Connor E."/>
            <person name="Balint B."/>
            <person name="Krizsan K."/>
            <person name="Kiss B."/>
            <person name="Hess J."/>
            <person name="Varga T."/>
            <person name="Slot J."/>
            <person name="Riley R."/>
            <person name="Boka B."/>
            <person name="Rigling D."/>
            <person name="Barry K."/>
            <person name="Lee J."/>
            <person name="Mihaltcheva S."/>
            <person name="LaButti K."/>
            <person name="Lipzen A."/>
            <person name="Waldron R."/>
            <person name="Moloney N.M."/>
            <person name="Sperisen C."/>
            <person name="Kredics L."/>
            <person name="Vagvoelgyi C."/>
            <person name="Patrignani A."/>
            <person name="Fitzpatrick D."/>
            <person name="Nagy I."/>
            <person name="Doyle S."/>
            <person name="Anderson J.B."/>
            <person name="Grigoriev I.V."/>
            <person name="Gueldener U."/>
            <person name="Muensterkoetter M."/>
            <person name="Nagy L.G."/>
        </authorList>
    </citation>
    <scope>NUCLEOTIDE SEQUENCE [LARGE SCALE GENOMIC DNA]</scope>
    <source>
        <strain evidence="3">28-4</strain>
    </source>
</reference>
<evidence type="ECO:0000313" key="3">
    <source>
        <dbReference type="Proteomes" id="UP000218334"/>
    </source>
</evidence>
<proteinExistence type="predicted"/>
<gene>
    <name evidence="2" type="ORF">ARMSODRAFT_342757</name>
</gene>
<dbReference type="EMBL" id="KZ293439">
    <property type="protein sequence ID" value="PBK66749.1"/>
    <property type="molecule type" value="Genomic_DNA"/>
</dbReference>
<name>A0A2H3B772_9AGAR</name>
<dbReference type="AlphaFoldDB" id="A0A2H3B772"/>
<protein>
    <submittedName>
        <fullName evidence="2">Uncharacterized protein</fullName>
    </submittedName>
</protein>
<keyword evidence="1" id="KW-1133">Transmembrane helix</keyword>
<keyword evidence="1" id="KW-0472">Membrane</keyword>
<accession>A0A2H3B772</accession>
<dbReference type="Proteomes" id="UP000218334">
    <property type="component" value="Unassembled WGS sequence"/>
</dbReference>
<feature type="transmembrane region" description="Helical" evidence="1">
    <location>
        <begin position="82"/>
        <end position="101"/>
    </location>
</feature>
<feature type="transmembrane region" description="Helical" evidence="1">
    <location>
        <begin position="12"/>
        <end position="34"/>
    </location>
</feature>
<sequence length="113" mass="12800">MRASRDTDVLLFPSNATILLGVLCIIILCHGFSLSATEFFRMMRQALTFYYLRLCTAFFADASSGCTPLKPQALPRKRLRTFQIPMLLFVISLFVAFHLVCDYTKLARPVLSS</sequence>
<organism evidence="2 3">
    <name type="scientific">Armillaria solidipes</name>
    <dbReference type="NCBI Taxonomy" id="1076256"/>
    <lineage>
        <taxon>Eukaryota</taxon>
        <taxon>Fungi</taxon>
        <taxon>Dikarya</taxon>
        <taxon>Basidiomycota</taxon>
        <taxon>Agaricomycotina</taxon>
        <taxon>Agaricomycetes</taxon>
        <taxon>Agaricomycetidae</taxon>
        <taxon>Agaricales</taxon>
        <taxon>Marasmiineae</taxon>
        <taxon>Physalacriaceae</taxon>
        <taxon>Armillaria</taxon>
    </lineage>
</organism>
<keyword evidence="1" id="KW-0812">Transmembrane</keyword>